<dbReference type="Proteomes" id="UP000239494">
    <property type="component" value="Unassembled WGS sequence"/>
</dbReference>
<evidence type="ECO:0008006" key="3">
    <source>
        <dbReference type="Google" id="ProtNLM"/>
    </source>
</evidence>
<reference evidence="1 2" key="1">
    <citation type="submission" date="2018-03" db="EMBL/GenBank/DDBJ databases">
        <title>Genomic Encyclopedia of Archaeal and Bacterial Type Strains, Phase II (KMG-II): from individual species to whole genera.</title>
        <authorList>
            <person name="Goeker M."/>
        </authorList>
    </citation>
    <scope>NUCLEOTIDE SEQUENCE [LARGE SCALE GENOMIC DNA]</scope>
    <source>
        <strain evidence="1 2">DSM 44720</strain>
    </source>
</reference>
<dbReference type="RefSeq" id="WP_106192277.1">
    <property type="nucleotide sequence ID" value="NZ_PVTF01000011.1"/>
</dbReference>
<evidence type="ECO:0000313" key="2">
    <source>
        <dbReference type="Proteomes" id="UP000239494"/>
    </source>
</evidence>
<comment type="caution">
    <text evidence="1">The sequence shown here is derived from an EMBL/GenBank/DDBJ whole genome shotgun (WGS) entry which is preliminary data.</text>
</comment>
<organism evidence="1 2">
    <name type="scientific">Umezawaea tangerina</name>
    <dbReference type="NCBI Taxonomy" id="84725"/>
    <lineage>
        <taxon>Bacteria</taxon>
        <taxon>Bacillati</taxon>
        <taxon>Actinomycetota</taxon>
        <taxon>Actinomycetes</taxon>
        <taxon>Pseudonocardiales</taxon>
        <taxon>Pseudonocardiaceae</taxon>
        <taxon>Umezawaea</taxon>
    </lineage>
</organism>
<name>A0A2T0STU8_9PSEU</name>
<proteinExistence type="predicted"/>
<dbReference type="OrthoDB" id="342444at2"/>
<evidence type="ECO:0000313" key="1">
    <source>
        <dbReference type="EMBL" id="PRY36835.1"/>
    </source>
</evidence>
<dbReference type="AlphaFoldDB" id="A0A2T0STU8"/>
<keyword evidence="2" id="KW-1185">Reference proteome</keyword>
<gene>
    <name evidence="1" type="ORF">CLV43_111207</name>
</gene>
<dbReference type="Gene3D" id="3.40.630.30">
    <property type="match status" value="1"/>
</dbReference>
<dbReference type="SUPFAM" id="SSF55729">
    <property type="entry name" value="Acyl-CoA N-acyltransferases (Nat)"/>
    <property type="match status" value="1"/>
</dbReference>
<accession>A0A2T0STU8</accession>
<sequence>MPELSIVTTSERPDLQRSAVDRLRGSWPLFILKDPVSKTHRAAVREYFPHLDLLLVEDGEVVANAAGVALRWDGGVSTLPGGYDGAMVAAVREHESSVRPDTLCVMAATVVPHRTGSGLAGAILTGLRDRAAEAGLERVVVPVRPTLKASYPLTSTTDFMGWSRADGLHLDPWIRTHQRLGATILAPAPRSMTVTGTVAEWETWTGMAFPQTGRYVVPGGLDLVEIDRERDLGTYSEDNVWMRHR</sequence>
<dbReference type="InterPro" id="IPR016181">
    <property type="entry name" value="Acyl_CoA_acyltransferase"/>
</dbReference>
<protein>
    <recommendedName>
        <fullName evidence="3">Acetyltransferase (GNAT) family protein</fullName>
    </recommendedName>
</protein>
<dbReference type="EMBL" id="PVTF01000011">
    <property type="protein sequence ID" value="PRY36835.1"/>
    <property type="molecule type" value="Genomic_DNA"/>
</dbReference>